<dbReference type="Proteomes" id="UP000039217">
    <property type="component" value="Unassembled WGS sequence"/>
</dbReference>
<dbReference type="EMBL" id="CQQC01001322">
    <property type="protein sequence ID" value="CNV84649.1"/>
    <property type="molecule type" value="Genomic_DNA"/>
</dbReference>
<evidence type="ECO:0000313" key="1">
    <source>
        <dbReference type="EMBL" id="CNV84649.1"/>
    </source>
</evidence>
<organism evidence="1 2">
    <name type="scientific">Mycobacterium tuberculosis</name>
    <dbReference type="NCBI Taxonomy" id="1773"/>
    <lineage>
        <taxon>Bacteria</taxon>
        <taxon>Bacillati</taxon>
        <taxon>Actinomycetota</taxon>
        <taxon>Actinomycetes</taxon>
        <taxon>Mycobacteriales</taxon>
        <taxon>Mycobacteriaceae</taxon>
        <taxon>Mycobacterium</taxon>
        <taxon>Mycobacterium tuberculosis complex</taxon>
    </lineage>
</organism>
<name>A0A655FL37_MYCTX</name>
<protein>
    <submittedName>
        <fullName evidence="1">Uncharacterized protein</fullName>
    </submittedName>
</protein>
<proteinExistence type="predicted"/>
<reference evidence="1 2" key="1">
    <citation type="submission" date="2015-03" db="EMBL/GenBank/DDBJ databases">
        <authorList>
            <consortium name="Pathogen Informatics"/>
        </authorList>
    </citation>
    <scope>NUCLEOTIDE SEQUENCE [LARGE SCALE GENOMIC DNA]</scope>
    <source>
        <strain evidence="1 2">D00501624</strain>
    </source>
</reference>
<accession>A0A655FL37</accession>
<dbReference type="AlphaFoldDB" id="A0A655FL37"/>
<sequence length="106" mass="11440">MTPVAAMWSTISKAWLGLMALRMMPNRPIPAVSRIPPYGTPVFDIGAVNLGPLPLIAIDRRIRPVEYSPALRLDSAAVSTTRFITLPAASIPILEKKVTNGLTCSL</sequence>
<gene>
    <name evidence="1" type="ORF">ERS007661_03173</name>
</gene>
<evidence type="ECO:0000313" key="2">
    <source>
        <dbReference type="Proteomes" id="UP000039217"/>
    </source>
</evidence>